<keyword evidence="2" id="KW-0472">Membrane</keyword>
<keyword evidence="4" id="KW-1185">Reference proteome</keyword>
<accession>A0ABP5F0K2</accession>
<evidence type="ECO:0000313" key="3">
    <source>
        <dbReference type="EMBL" id="GAA2012377.1"/>
    </source>
</evidence>
<keyword evidence="2" id="KW-1133">Transmembrane helix</keyword>
<evidence type="ECO:0000256" key="2">
    <source>
        <dbReference type="SAM" id="Phobius"/>
    </source>
</evidence>
<dbReference type="Proteomes" id="UP001500751">
    <property type="component" value="Unassembled WGS sequence"/>
</dbReference>
<dbReference type="Gene3D" id="2.60.40.3440">
    <property type="match status" value="1"/>
</dbReference>
<dbReference type="Pfam" id="PF17963">
    <property type="entry name" value="Big_9"/>
    <property type="match status" value="1"/>
</dbReference>
<sequence>MRPRSSTALNGARATLGRAADGAGPGALSSREVVVRGTPATVKKAVLACGAAGIALGLAAPAAFAAAGRSHYAAWDFAGESVTTTASGFPSAHVTTDSLAPSSASGQSAFLNAATPFGQVFGSSQGHPYALLRTAAGRAPSTTVLSFARPLAAGTWGFALGDVDAETVQVIAFDQDGRPLPASALGFQGTFNYCAGSPLPSSCVGQQGTDLPVWEPGTGTLVGNVADTNGASGWFRPTAAVATLEFHAAVQSGLPTYQLWLAADDQPPAVRERPAQPPILTSPGRPVVIPVCEGAAQDIGVLSGARHGKISSHPNCTVTYTPASGFSGDDAFTLRIVTADGQVLVKSFDVRVRQLLAQTGTADDLVAMLLAAGGLLGAGLLLTVLAPRADRSHWRASGDTMDS</sequence>
<feature type="region of interest" description="Disordered" evidence="1">
    <location>
        <begin position="1"/>
        <end position="28"/>
    </location>
</feature>
<keyword evidence="2" id="KW-0812">Transmembrane</keyword>
<organism evidence="3 4">
    <name type="scientific">Catenulispora yoronensis</name>
    <dbReference type="NCBI Taxonomy" id="450799"/>
    <lineage>
        <taxon>Bacteria</taxon>
        <taxon>Bacillati</taxon>
        <taxon>Actinomycetota</taxon>
        <taxon>Actinomycetes</taxon>
        <taxon>Catenulisporales</taxon>
        <taxon>Catenulisporaceae</taxon>
        <taxon>Catenulispora</taxon>
    </lineage>
</organism>
<name>A0ABP5F0K2_9ACTN</name>
<evidence type="ECO:0000313" key="4">
    <source>
        <dbReference type="Proteomes" id="UP001500751"/>
    </source>
</evidence>
<proteinExistence type="predicted"/>
<evidence type="ECO:0008006" key="5">
    <source>
        <dbReference type="Google" id="ProtNLM"/>
    </source>
</evidence>
<evidence type="ECO:0000256" key="1">
    <source>
        <dbReference type="SAM" id="MobiDB-lite"/>
    </source>
</evidence>
<gene>
    <name evidence="3" type="ORF">GCM10009839_03440</name>
</gene>
<feature type="transmembrane region" description="Helical" evidence="2">
    <location>
        <begin position="365"/>
        <end position="386"/>
    </location>
</feature>
<dbReference type="EMBL" id="BAAAQN010000002">
    <property type="protein sequence ID" value="GAA2012377.1"/>
    <property type="molecule type" value="Genomic_DNA"/>
</dbReference>
<reference evidence="4" key="1">
    <citation type="journal article" date="2019" name="Int. J. Syst. Evol. Microbiol.">
        <title>The Global Catalogue of Microorganisms (GCM) 10K type strain sequencing project: providing services to taxonomists for standard genome sequencing and annotation.</title>
        <authorList>
            <consortium name="The Broad Institute Genomics Platform"/>
            <consortium name="The Broad Institute Genome Sequencing Center for Infectious Disease"/>
            <person name="Wu L."/>
            <person name="Ma J."/>
        </authorList>
    </citation>
    <scope>NUCLEOTIDE SEQUENCE [LARGE SCALE GENOMIC DNA]</scope>
    <source>
        <strain evidence="4">JCM 16014</strain>
    </source>
</reference>
<protein>
    <recommendedName>
        <fullName evidence="5">Cell wall protein</fullName>
    </recommendedName>
</protein>
<comment type="caution">
    <text evidence="3">The sequence shown here is derived from an EMBL/GenBank/DDBJ whole genome shotgun (WGS) entry which is preliminary data.</text>
</comment>